<proteinExistence type="predicted"/>
<organism evidence="1">
    <name type="scientific">marine sediment metagenome</name>
    <dbReference type="NCBI Taxonomy" id="412755"/>
    <lineage>
        <taxon>unclassified sequences</taxon>
        <taxon>metagenomes</taxon>
        <taxon>ecological metagenomes</taxon>
    </lineage>
</organism>
<dbReference type="AlphaFoldDB" id="A0A0F9NG42"/>
<reference evidence="1" key="1">
    <citation type="journal article" date="2015" name="Nature">
        <title>Complex archaea that bridge the gap between prokaryotes and eukaryotes.</title>
        <authorList>
            <person name="Spang A."/>
            <person name="Saw J.H."/>
            <person name="Jorgensen S.L."/>
            <person name="Zaremba-Niedzwiedzka K."/>
            <person name="Martijn J."/>
            <person name="Lind A.E."/>
            <person name="van Eijk R."/>
            <person name="Schleper C."/>
            <person name="Guy L."/>
            <person name="Ettema T.J."/>
        </authorList>
    </citation>
    <scope>NUCLEOTIDE SEQUENCE</scope>
</reference>
<sequence>MTYIILTEDIPSCYNTVKGSIYELVNWGEGSFGFLVDNAMFVAKKYKVYNTMREAKDESERILAKK</sequence>
<accession>A0A0F9NG42</accession>
<gene>
    <name evidence="1" type="ORF">LCGC14_1266200</name>
</gene>
<comment type="caution">
    <text evidence="1">The sequence shown here is derived from an EMBL/GenBank/DDBJ whole genome shotgun (WGS) entry which is preliminary data.</text>
</comment>
<protein>
    <submittedName>
        <fullName evidence="1">Uncharacterized protein</fullName>
    </submittedName>
</protein>
<dbReference type="EMBL" id="LAZR01007064">
    <property type="protein sequence ID" value="KKM87715.1"/>
    <property type="molecule type" value="Genomic_DNA"/>
</dbReference>
<evidence type="ECO:0000313" key="1">
    <source>
        <dbReference type="EMBL" id="KKM87715.1"/>
    </source>
</evidence>
<name>A0A0F9NG42_9ZZZZ</name>